<comment type="cofactor">
    <cofactor evidence="1">
        <name>Mg(2+)</name>
        <dbReference type="ChEBI" id="CHEBI:18420"/>
    </cofactor>
</comment>
<dbReference type="FunFam" id="1.10.150.300:FF:000001">
    <property type="entry name" value="Ribosome-binding ATPase YchF"/>
    <property type="match status" value="1"/>
</dbReference>
<name>A0A381UYV1_9ZZZZ</name>
<dbReference type="InterPro" id="IPR012676">
    <property type="entry name" value="TGS-like"/>
</dbReference>
<dbReference type="GO" id="GO:0005524">
    <property type="term" value="F:ATP binding"/>
    <property type="evidence" value="ECO:0007669"/>
    <property type="project" value="UniProtKB-KW"/>
</dbReference>
<keyword evidence="2" id="KW-0479">Metal-binding</keyword>
<dbReference type="SUPFAM" id="SSF81271">
    <property type="entry name" value="TGS-like"/>
    <property type="match status" value="1"/>
</dbReference>
<feature type="domain" description="TGS" evidence="5">
    <location>
        <begin position="274"/>
        <end position="358"/>
    </location>
</feature>
<dbReference type="GO" id="GO:0016887">
    <property type="term" value="F:ATP hydrolysis activity"/>
    <property type="evidence" value="ECO:0007669"/>
    <property type="project" value="InterPro"/>
</dbReference>
<dbReference type="InterPro" id="IPR004095">
    <property type="entry name" value="TGS"/>
</dbReference>
<evidence type="ECO:0000256" key="1">
    <source>
        <dbReference type="ARBA" id="ARBA00001946"/>
    </source>
</evidence>
<dbReference type="FunFam" id="3.10.20.30:FF:000001">
    <property type="entry name" value="Ribosome-binding ATPase YchF"/>
    <property type="match status" value="1"/>
</dbReference>
<dbReference type="InterPro" id="IPR004396">
    <property type="entry name" value="ATPase_YchF/OLA1"/>
</dbReference>
<dbReference type="GO" id="GO:0005525">
    <property type="term" value="F:GTP binding"/>
    <property type="evidence" value="ECO:0007669"/>
    <property type="project" value="InterPro"/>
</dbReference>
<dbReference type="GO" id="GO:0046872">
    <property type="term" value="F:metal ion binding"/>
    <property type="evidence" value="ECO:0007669"/>
    <property type="project" value="UniProtKB-KW"/>
</dbReference>
<keyword evidence="3" id="KW-0547">Nucleotide-binding</keyword>
<dbReference type="InterPro" id="IPR027417">
    <property type="entry name" value="P-loop_NTPase"/>
</dbReference>
<evidence type="ECO:0000256" key="4">
    <source>
        <dbReference type="ARBA" id="ARBA00022840"/>
    </source>
</evidence>
<dbReference type="GO" id="GO:0005737">
    <property type="term" value="C:cytoplasm"/>
    <property type="evidence" value="ECO:0007669"/>
    <property type="project" value="TreeGrafter"/>
</dbReference>
<dbReference type="AlphaFoldDB" id="A0A381UYV1"/>
<dbReference type="InterPro" id="IPR012675">
    <property type="entry name" value="Beta-grasp_dom_sf"/>
</dbReference>
<dbReference type="InterPro" id="IPR023192">
    <property type="entry name" value="TGS-like_dom_sf"/>
</dbReference>
<evidence type="ECO:0000256" key="3">
    <source>
        <dbReference type="ARBA" id="ARBA00022741"/>
    </source>
</evidence>
<dbReference type="InterPro" id="IPR013029">
    <property type="entry name" value="YchF_C"/>
</dbReference>
<evidence type="ECO:0000256" key="2">
    <source>
        <dbReference type="ARBA" id="ARBA00022723"/>
    </source>
</evidence>
<dbReference type="Pfam" id="PF06071">
    <property type="entry name" value="YchF-GTPase_C"/>
    <property type="match status" value="1"/>
</dbReference>
<gene>
    <name evidence="6" type="ORF">METZ01_LOCUS86156</name>
</gene>
<protein>
    <recommendedName>
        <fullName evidence="5">TGS domain-containing protein</fullName>
    </recommendedName>
</protein>
<evidence type="ECO:0000313" key="6">
    <source>
        <dbReference type="EMBL" id="SVA33302.1"/>
    </source>
</evidence>
<dbReference type="PIRSF" id="PIRSF006641">
    <property type="entry name" value="CHP00092"/>
    <property type="match status" value="1"/>
</dbReference>
<dbReference type="PANTHER" id="PTHR23305:SF18">
    <property type="entry name" value="OBG-TYPE G DOMAIN-CONTAINING PROTEIN"/>
    <property type="match status" value="1"/>
</dbReference>
<evidence type="ECO:0000259" key="5">
    <source>
        <dbReference type="PROSITE" id="PS51880"/>
    </source>
</evidence>
<dbReference type="Gene3D" id="1.10.150.300">
    <property type="entry name" value="TGS-like domain"/>
    <property type="match status" value="1"/>
</dbReference>
<reference evidence="6" key="1">
    <citation type="submission" date="2018-05" db="EMBL/GenBank/DDBJ databases">
        <authorList>
            <person name="Lanie J.A."/>
            <person name="Ng W.-L."/>
            <person name="Kazmierczak K.M."/>
            <person name="Andrzejewski T.M."/>
            <person name="Davidsen T.M."/>
            <person name="Wayne K.J."/>
            <person name="Tettelin H."/>
            <person name="Glass J.I."/>
            <person name="Rusch D."/>
            <person name="Podicherti R."/>
            <person name="Tsui H.-C.T."/>
            <person name="Winkler M.E."/>
        </authorList>
    </citation>
    <scope>NUCLEOTIDE SEQUENCE</scope>
</reference>
<dbReference type="PANTHER" id="PTHR23305">
    <property type="entry name" value="OBG GTPASE FAMILY"/>
    <property type="match status" value="1"/>
</dbReference>
<dbReference type="PROSITE" id="PS51880">
    <property type="entry name" value="TGS"/>
    <property type="match status" value="1"/>
</dbReference>
<accession>A0A381UYV1</accession>
<organism evidence="6">
    <name type="scientific">marine metagenome</name>
    <dbReference type="NCBI Taxonomy" id="408172"/>
    <lineage>
        <taxon>unclassified sequences</taxon>
        <taxon>metagenomes</taxon>
        <taxon>ecological metagenomes</taxon>
    </lineage>
</organism>
<dbReference type="SUPFAM" id="SSF52540">
    <property type="entry name" value="P-loop containing nucleoside triphosphate hydrolases"/>
    <property type="match status" value="1"/>
</dbReference>
<proteinExistence type="predicted"/>
<dbReference type="EMBL" id="UINC01007435">
    <property type="protein sequence ID" value="SVA33302.1"/>
    <property type="molecule type" value="Genomic_DNA"/>
</dbReference>
<dbReference type="NCBIfam" id="TIGR00092">
    <property type="entry name" value="redox-regulated ATPase YchF"/>
    <property type="match status" value="1"/>
</dbReference>
<dbReference type="Gene3D" id="3.10.20.30">
    <property type="match status" value="1"/>
</dbReference>
<keyword evidence="4" id="KW-0067">ATP-binding</keyword>
<sequence length="360" mass="39649">MLRAGLIGLPLTGKTTLLRLLSRQNRGTRSTGGRTEPQVGVAQVPDPRLDVLAELFEPQRHVPATMEVSELAGYGGAKSLLDVSEFRDADALLHVLRMFRDEHVPHTAGNVDPVRDMRQMEDELILADLAVSERRLERIRQEQKKGKSRKLSEEARVIDQCRSALEEGRPLRTLTLDAEDEKHLRGFSFLSAKPLLVVLNLDESDVSDPDDAVERAGLNEMLAGDAIETVPICAKIELEIAELPAPDCAAFLDDLGLTDSGLDRVIRASYHLLGYISFFTVGEDECRAWSVPRGTSAQDAAGEIHSDIARGFIRAEVVPYDALTARGGSHTACRKNGEVRLEGKDYKVDDGDVINFRFAV</sequence>
<dbReference type="Gene3D" id="3.40.50.300">
    <property type="entry name" value="P-loop containing nucleotide triphosphate hydrolases"/>
    <property type="match status" value="1"/>
</dbReference>